<dbReference type="EC" id="2.1.1.-" evidence="4"/>
<accession>A0A9E7IXN9</accession>
<proteinExistence type="inferred from homology"/>
<dbReference type="GO" id="GO:0008171">
    <property type="term" value="F:O-methyltransferase activity"/>
    <property type="evidence" value="ECO:0007669"/>
    <property type="project" value="InterPro"/>
</dbReference>
<dbReference type="RefSeq" id="WP_249243112.1">
    <property type="nucleotide sequence ID" value="NZ_CP096649.1"/>
</dbReference>
<dbReference type="Proteomes" id="UP000831151">
    <property type="component" value="Chromosome"/>
</dbReference>
<feature type="binding site" evidence="4">
    <location>
        <position position="39"/>
    </location>
    <ligand>
        <name>S-adenosyl-L-methionine</name>
        <dbReference type="ChEBI" id="CHEBI:59789"/>
    </ligand>
</feature>
<reference evidence="5" key="1">
    <citation type="submission" date="2022-04" db="EMBL/GenBank/DDBJ databases">
        <title>Complete genome sequences of Ezakiella coagulans and Fenollaria massiliensis.</title>
        <authorList>
            <person name="France M.T."/>
            <person name="Clifford J."/>
            <person name="Narina S."/>
            <person name="Rutt L."/>
            <person name="Ravel J."/>
        </authorList>
    </citation>
    <scope>NUCLEOTIDE SEQUENCE</scope>
    <source>
        <strain evidence="5">C0061C2</strain>
    </source>
</reference>
<dbReference type="PANTHER" id="PTHR10509">
    <property type="entry name" value="O-METHYLTRANSFERASE-RELATED"/>
    <property type="match status" value="1"/>
</dbReference>
<protein>
    <recommendedName>
        <fullName evidence="4">tRNA 5-hydroxyuridine methyltransferase</fullName>
        <ecNumber evidence="4">2.1.1.-</ecNumber>
    </recommendedName>
    <alternativeName>
        <fullName evidence="4">ho5U methyltransferase</fullName>
    </alternativeName>
</protein>
<dbReference type="GO" id="GO:0000287">
    <property type="term" value="F:magnesium ion binding"/>
    <property type="evidence" value="ECO:0007669"/>
    <property type="project" value="UniProtKB-UniRule"/>
</dbReference>
<keyword evidence="4" id="KW-0819">tRNA processing</keyword>
<feature type="binding site" evidence="4">
    <location>
        <begin position="113"/>
        <end position="114"/>
    </location>
    <ligand>
        <name>S-adenosyl-L-methionine</name>
        <dbReference type="ChEBI" id="CHEBI:59789"/>
    </ligand>
</feature>
<dbReference type="InterPro" id="IPR029063">
    <property type="entry name" value="SAM-dependent_MTases_sf"/>
</dbReference>
<dbReference type="Pfam" id="PF01596">
    <property type="entry name" value="Methyltransf_3"/>
    <property type="match status" value="1"/>
</dbReference>
<evidence type="ECO:0000256" key="1">
    <source>
        <dbReference type="ARBA" id="ARBA00022603"/>
    </source>
</evidence>
<feature type="binding site" evidence="4">
    <location>
        <position position="85"/>
    </location>
    <ligand>
        <name>S-adenosyl-L-methionine</name>
        <dbReference type="ChEBI" id="CHEBI:59789"/>
    </ligand>
</feature>
<evidence type="ECO:0000256" key="2">
    <source>
        <dbReference type="ARBA" id="ARBA00022679"/>
    </source>
</evidence>
<organism evidence="5 6">
    <name type="scientific">Fenollaria massiliensis</name>
    <dbReference type="NCBI Taxonomy" id="938288"/>
    <lineage>
        <taxon>Bacteria</taxon>
        <taxon>Bacillati</taxon>
        <taxon>Bacillota</taxon>
        <taxon>Clostridia</taxon>
        <taxon>Eubacteriales</taxon>
        <taxon>Fenollaria</taxon>
    </lineage>
</organism>
<dbReference type="GO" id="GO:0016300">
    <property type="term" value="F:tRNA (uridine) methyltransferase activity"/>
    <property type="evidence" value="ECO:0007669"/>
    <property type="project" value="UniProtKB-UniRule"/>
</dbReference>
<keyword evidence="6" id="KW-1185">Reference proteome</keyword>
<name>A0A9E7IXN9_9FIRM</name>
<keyword evidence="3 4" id="KW-0949">S-adenosyl-L-methionine</keyword>
<evidence type="ECO:0000313" key="6">
    <source>
        <dbReference type="Proteomes" id="UP000831151"/>
    </source>
</evidence>
<dbReference type="SUPFAM" id="SSF53335">
    <property type="entry name" value="S-adenosyl-L-methionine-dependent methyltransferases"/>
    <property type="match status" value="1"/>
</dbReference>
<dbReference type="GO" id="GO:0030488">
    <property type="term" value="P:tRNA methylation"/>
    <property type="evidence" value="ECO:0007669"/>
    <property type="project" value="UniProtKB-UniRule"/>
</dbReference>
<dbReference type="InterPro" id="IPR043675">
    <property type="entry name" value="TrmR_methyltr"/>
</dbReference>
<dbReference type="Gene3D" id="3.40.50.150">
    <property type="entry name" value="Vaccinia Virus protein VP39"/>
    <property type="match status" value="1"/>
</dbReference>
<keyword evidence="2 4" id="KW-0808">Transferase</keyword>
<dbReference type="InterPro" id="IPR050362">
    <property type="entry name" value="Cation-dep_OMT"/>
</dbReference>
<evidence type="ECO:0000313" key="5">
    <source>
        <dbReference type="EMBL" id="UQK59756.1"/>
    </source>
</evidence>
<dbReference type="KEGG" id="fms:M1R53_03690"/>
<feature type="binding site" evidence="4">
    <location>
        <position position="133"/>
    </location>
    <ligand>
        <name>S-adenosyl-L-methionine</name>
        <dbReference type="ChEBI" id="CHEBI:59789"/>
    </ligand>
</feature>
<dbReference type="EMBL" id="CP096649">
    <property type="protein sequence ID" value="UQK59756.1"/>
    <property type="molecule type" value="Genomic_DNA"/>
</dbReference>
<feature type="binding site" evidence="4">
    <location>
        <position position="69"/>
    </location>
    <ligand>
        <name>S-adenosyl-L-methionine</name>
        <dbReference type="ChEBI" id="CHEBI:59789"/>
    </ligand>
</feature>
<comment type="catalytic activity">
    <reaction evidence="4">
        <text>5-hydroxyuridine(34) in tRNA + S-adenosyl-L-methionine = 5-methoxyuridine(34) in tRNA + S-adenosyl-L-homocysteine + H(+)</text>
        <dbReference type="Rhea" id="RHEA:60524"/>
        <dbReference type="Rhea" id="RHEA-COMP:13381"/>
        <dbReference type="Rhea" id="RHEA-COMP:15591"/>
        <dbReference type="ChEBI" id="CHEBI:15378"/>
        <dbReference type="ChEBI" id="CHEBI:57856"/>
        <dbReference type="ChEBI" id="CHEBI:59789"/>
        <dbReference type="ChEBI" id="CHEBI:136877"/>
        <dbReference type="ChEBI" id="CHEBI:143860"/>
    </reaction>
</comment>
<feature type="binding site" evidence="4">
    <location>
        <position position="133"/>
    </location>
    <ligand>
        <name>Mg(2+)</name>
        <dbReference type="ChEBI" id="CHEBI:18420"/>
    </ligand>
</feature>
<gene>
    <name evidence="4" type="primary">trmR</name>
    <name evidence="5" type="ORF">M1R53_03690</name>
</gene>
<dbReference type="PANTHER" id="PTHR10509:SF14">
    <property type="entry name" value="CAFFEOYL-COA O-METHYLTRANSFERASE 3-RELATED"/>
    <property type="match status" value="1"/>
</dbReference>
<dbReference type="AlphaFoldDB" id="A0A9E7IXN9"/>
<feature type="binding site" evidence="4">
    <location>
        <position position="159"/>
    </location>
    <ligand>
        <name>Mg(2+)</name>
        <dbReference type="ChEBI" id="CHEBI:18420"/>
    </ligand>
</feature>
<dbReference type="GO" id="GO:0008757">
    <property type="term" value="F:S-adenosylmethionine-dependent methyltransferase activity"/>
    <property type="evidence" value="ECO:0007669"/>
    <property type="project" value="TreeGrafter"/>
</dbReference>
<comment type="function">
    <text evidence="4">Catalyzes the methylation of 5-hydroxyuridine (ho5U) to form 5-methoxyuridine (mo5U) at position 34 in tRNAs.</text>
</comment>
<feature type="binding site" evidence="4">
    <location>
        <position position="160"/>
    </location>
    <ligand>
        <name>Mg(2+)</name>
        <dbReference type="ChEBI" id="CHEBI:18420"/>
    </ligand>
</feature>
<dbReference type="PROSITE" id="PS51682">
    <property type="entry name" value="SAM_OMT_I"/>
    <property type="match status" value="1"/>
</dbReference>
<keyword evidence="4" id="KW-0460">Magnesium</keyword>
<dbReference type="HAMAP" id="MF_02217">
    <property type="entry name" value="TrmR_methyltr"/>
    <property type="match status" value="1"/>
</dbReference>
<comment type="similarity">
    <text evidence="4">Belongs to the class I-like SAM-binding methyltransferase superfamily. Cation-dependent O-methyltransferase family.</text>
</comment>
<comment type="subunit">
    <text evidence="4">Homodimer.</text>
</comment>
<evidence type="ECO:0000256" key="4">
    <source>
        <dbReference type="HAMAP-Rule" id="MF_02217"/>
    </source>
</evidence>
<evidence type="ECO:0000256" key="3">
    <source>
        <dbReference type="ARBA" id="ARBA00022691"/>
    </source>
</evidence>
<dbReference type="CDD" id="cd02440">
    <property type="entry name" value="AdoMet_MTases"/>
    <property type="match status" value="1"/>
</dbReference>
<dbReference type="InterPro" id="IPR002935">
    <property type="entry name" value="SAM_O-MeTrfase"/>
</dbReference>
<keyword evidence="4" id="KW-0479">Metal-binding</keyword>
<sequence length="213" mass="24860">MISQFIDEDVFKYIENFSSERENFKELVDYAENNRVPIVSQDVARFIELLLKIIKPKNILEIGSAIGYSSLIMSKASDANILTIEKDEETFKILKENLKKYDTDNKIKAINDDAISALKSMDKEEKFDFCFIDANKSQYEEYLNLVYDLTRDNALILIDNILFRGFVAKDEDNKRYRTIIKNLKKFIEDVKSDKRFTASLLTVHDGLLLLRKE</sequence>
<keyword evidence="1 4" id="KW-0489">Methyltransferase</keyword>